<evidence type="ECO:0000256" key="1">
    <source>
        <dbReference type="SAM" id="MobiDB-lite"/>
    </source>
</evidence>
<reference evidence="2" key="1">
    <citation type="submission" date="2023-02" db="EMBL/GenBank/DDBJ databases">
        <title>Colletotrichum kahawae CIFC_Que2 genome sequencing and assembly.</title>
        <authorList>
            <person name="Baroncelli R."/>
        </authorList>
    </citation>
    <scope>NUCLEOTIDE SEQUENCE</scope>
    <source>
        <strain evidence="2">CIFC_Que2</strain>
    </source>
</reference>
<protein>
    <submittedName>
        <fullName evidence="2">Uncharacterized protein</fullName>
    </submittedName>
</protein>
<organism evidence="2 3">
    <name type="scientific">Colletotrichum kahawae</name>
    <name type="common">Coffee berry disease fungus</name>
    <dbReference type="NCBI Taxonomy" id="34407"/>
    <lineage>
        <taxon>Eukaryota</taxon>
        <taxon>Fungi</taxon>
        <taxon>Dikarya</taxon>
        <taxon>Ascomycota</taxon>
        <taxon>Pezizomycotina</taxon>
        <taxon>Sordariomycetes</taxon>
        <taxon>Hypocreomycetidae</taxon>
        <taxon>Glomerellales</taxon>
        <taxon>Glomerellaceae</taxon>
        <taxon>Colletotrichum</taxon>
        <taxon>Colletotrichum gloeosporioides species complex</taxon>
    </lineage>
</organism>
<name>A0AAD9YK11_COLKA</name>
<sequence length="68" mass="7477">MGEGECNSLLKGETREWDAEGATARGSRTRFIQPTAQDMPSTTKHEGGDSGKGRLVVRSGRVWWTALR</sequence>
<evidence type="ECO:0000313" key="3">
    <source>
        <dbReference type="Proteomes" id="UP001281614"/>
    </source>
</evidence>
<comment type="caution">
    <text evidence="2">The sequence shown here is derived from an EMBL/GenBank/DDBJ whole genome shotgun (WGS) entry which is preliminary data.</text>
</comment>
<gene>
    <name evidence="2" type="ORF">CKAH01_04346</name>
</gene>
<dbReference type="EMBL" id="VYYT01000090">
    <property type="protein sequence ID" value="KAK2770839.1"/>
    <property type="molecule type" value="Genomic_DNA"/>
</dbReference>
<feature type="region of interest" description="Disordered" evidence="1">
    <location>
        <begin position="34"/>
        <end position="53"/>
    </location>
</feature>
<feature type="region of interest" description="Disordered" evidence="1">
    <location>
        <begin position="1"/>
        <end position="28"/>
    </location>
</feature>
<keyword evidence="3" id="KW-1185">Reference proteome</keyword>
<dbReference type="AlphaFoldDB" id="A0AAD9YK11"/>
<dbReference type="Proteomes" id="UP001281614">
    <property type="component" value="Unassembled WGS sequence"/>
</dbReference>
<evidence type="ECO:0000313" key="2">
    <source>
        <dbReference type="EMBL" id="KAK2770839.1"/>
    </source>
</evidence>
<accession>A0AAD9YK11</accession>
<feature type="compositionally biased region" description="Basic and acidic residues" evidence="1">
    <location>
        <begin position="43"/>
        <end position="52"/>
    </location>
</feature>
<proteinExistence type="predicted"/>